<dbReference type="RefSeq" id="WP_256656161.1">
    <property type="nucleotide sequence ID" value="NZ_JANIAA010000080.1"/>
</dbReference>
<feature type="region of interest" description="Disordered" evidence="1">
    <location>
        <begin position="70"/>
        <end position="192"/>
    </location>
</feature>
<gene>
    <name evidence="2" type="ORF">NP777_45940</name>
</gene>
<dbReference type="Proteomes" id="UP001204746">
    <property type="component" value="Unassembled WGS sequence"/>
</dbReference>
<protein>
    <recommendedName>
        <fullName evidence="4">SpdA protein</fullName>
    </recommendedName>
</protein>
<organism evidence="2 3">
    <name type="scientific">Streptomyces rugosispiralis</name>
    <dbReference type="NCBI Taxonomy" id="2967341"/>
    <lineage>
        <taxon>Bacteria</taxon>
        <taxon>Bacillati</taxon>
        <taxon>Actinomycetota</taxon>
        <taxon>Actinomycetes</taxon>
        <taxon>Kitasatosporales</taxon>
        <taxon>Streptomycetaceae</taxon>
        <taxon>Streptomyces</taxon>
    </lineage>
</organism>
<accession>A0ABT1VF70</accession>
<evidence type="ECO:0000313" key="3">
    <source>
        <dbReference type="Proteomes" id="UP001204746"/>
    </source>
</evidence>
<proteinExistence type="predicted"/>
<dbReference type="EMBL" id="JANIAA010000080">
    <property type="protein sequence ID" value="MCQ8195435.1"/>
    <property type="molecule type" value="Genomic_DNA"/>
</dbReference>
<feature type="compositionally biased region" description="Basic and acidic residues" evidence="1">
    <location>
        <begin position="78"/>
        <end position="115"/>
    </location>
</feature>
<evidence type="ECO:0000256" key="1">
    <source>
        <dbReference type="SAM" id="MobiDB-lite"/>
    </source>
</evidence>
<evidence type="ECO:0008006" key="4">
    <source>
        <dbReference type="Google" id="ProtNLM"/>
    </source>
</evidence>
<keyword evidence="3" id="KW-1185">Reference proteome</keyword>
<sequence length="192" mass="21172">MSDEIRDQDGARLCEWCGGPIKQPATGRQRRYCRQSCRQRAYEERQVQERVALAKFAVRSLMQDEINAARTSAFPVSSRDDAAHPTDSSRDGSGRPEDSSRDGTEGAEDSSRDESVGSVPEQRPQRSAKASAPSSRSGGRGRRLWDVSPDEAEQVPLFGRPHPSRVDGPHQSDDTQPSPDDAGTDAERPRRP</sequence>
<feature type="compositionally biased region" description="Low complexity" evidence="1">
    <location>
        <begin position="127"/>
        <end position="137"/>
    </location>
</feature>
<feature type="compositionally biased region" description="Basic and acidic residues" evidence="1">
    <location>
        <begin position="164"/>
        <end position="173"/>
    </location>
</feature>
<name>A0ABT1VF70_9ACTN</name>
<reference evidence="2 3" key="1">
    <citation type="submission" date="2022-07" db="EMBL/GenBank/DDBJ databases">
        <authorList>
            <person name="Phongsopitanun W."/>
            <person name="Tanasupawat S."/>
        </authorList>
    </citation>
    <scope>NUCLEOTIDE SEQUENCE [LARGE SCALE GENOMIC DNA]</scope>
    <source>
        <strain evidence="2 3">RCU-064</strain>
    </source>
</reference>
<comment type="caution">
    <text evidence="2">The sequence shown here is derived from an EMBL/GenBank/DDBJ whole genome shotgun (WGS) entry which is preliminary data.</text>
</comment>
<evidence type="ECO:0000313" key="2">
    <source>
        <dbReference type="EMBL" id="MCQ8195435.1"/>
    </source>
</evidence>